<reference evidence="4" key="2">
    <citation type="journal article" date="2017" name="Plant Physiol. Biochem.">
        <title>Differential oxidative and antioxidative response of duckweed Lemna minor toward plant growth promoting/inhibiting bacteria.</title>
        <authorList>
            <person name="Ishizawa H."/>
            <person name="Kuroda M."/>
            <person name="Morikawa M."/>
            <person name="Ike M."/>
        </authorList>
    </citation>
    <scope>NUCLEOTIDE SEQUENCE [LARGE SCALE GENOMIC DNA]</scope>
    <source>
        <strain evidence="4">M6</strain>
    </source>
</reference>
<feature type="compositionally biased region" description="Pro residues" evidence="1">
    <location>
        <begin position="19"/>
        <end position="40"/>
    </location>
</feature>
<feature type="chain" id="PRO_5018019226" description="Proteinase inhibitor I78" evidence="2">
    <location>
        <begin position="21"/>
        <end position="111"/>
    </location>
</feature>
<dbReference type="PROSITE" id="PS51257">
    <property type="entry name" value="PROKAR_LIPOPROTEIN"/>
    <property type="match status" value="1"/>
</dbReference>
<dbReference type="Proteomes" id="UP000278756">
    <property type="component" value="Chromosome 2"/>
</dbReference>
<dbReference type="Gene3D" id="3.30.10.10">
    <property type="entry name" value="Trypsin Inhibitor V, subunit A"/>
    <property type="match status" value="1"/>
</dbReference>
<reference evidence="4" key="1">
    <citation type="journal article" date="2017" name="Biotechnol. Biofuels">
        <title>Evaluation of environmental bacterial communities as a factor affecting the growth of duckweed Lemna minor.</title>
        <authorList>
            <person name="Ishizawa H."/>
            <person name="Kuroda M."/>
            <person name="Morikawa M."/>
            <person name="Ike M."/>
        </authorList>
    </citation>
    <scope>NUCLEOTIDE SEQUENCE [LARGE SCALE GENOMIC DNA]</scope>
    <source>
        <strain evidence="4">M6</strain>
    </source>
</reference>
<organism evidence="3 4">
    <name type="scientific">Asticcacaulis excentricus</name>
    <dbReference type="NCBI Taxonomy" id="78587"/>
    <lineage>
        <taxon>Bacteria</taxon>
        <taxon>Pseudomonadati</taxon>
        <taxon>Pseudomonadota</taxon>
        <taxon>Alphaproteobacteria</taxon>
        <taxon>Caulobacterales</taxon>
        <taxon>Caulobacteraceae</taxon>
        <taxon>Asticcacaulis</taxon>
    </lineage>
</organism>
<evidence type="ECO:0000313" key="4">
    <source>
        <dbReference type="Proteomes" id="UP000278756"/>
    </source>
</evidence>
<name>A0A3G9G4W5_9CAUL</name>
<feature type="signal peptide" evidence="2">
    <location>
        <begin position="1"/>
        <end position="20"/>
    </location>
</feature>
<keyword evidence="2" id="KW-0732">Signal</keyword>
<accession>A0A3G9G4W5</accession>
<proteinExistence type="predicted"/>
<evidence type="ECO:0000313" key="3">
    <source>
        <dbReference type="EMBL" id="BBF82360.1"/>
    </source>
</evidence>
<dbReference type="EMBL" id="AP018828">
    <property type="protein sequence ID" value="BBF82360.1"/>
    <property type="molecule type" value="Genomic_DNA"/>
</dbReference>
<evidence type="ECO:0000256" key="1">
    <source>
        <dbReference type="SAM" id="MobiDB-lite"/>
    </source>
</evidence>
<sequence length="111" mass="11842">MKKLAAGSALLLLAACSTPAPPPVSPPPPPAVSRPTPQKPPEFKPVDTDKCEAKSLQYLVGKPRTQIPVPLEPSKRRVLCSTCAATMDYRADRQTIIFDTDTGIIKSVTCG</sequence>
<evidence type="ECO:0000256" key="2">
    <source>
        <dbReference type="SAM" id="SignalP"/>
    </source>
</evidence>
<gene>
    <name evidence="3" type="ORF">EM6_2996</name>
</gene>
<protein>
    <recommendedName>
        <fullName evidence="5">Proteinase inhibitor I78</fullName>
    </recommendedName>
</protein>
<dbReference type="AlphaFoldDB" id="A0A3G9G4W5"/>
<evidence type="ECO:0008006" key="5">
    <source>
        <dbReference type="Google" id="ProtNLM"/>
    </source>
</evidence>
<feature type="region of interest" description="Disordered" evidence="1">
    <location>
        <begin position="18"/>
        <end position="47"/>
    </location>
</feature>